<evidence type="ECO:0000256" key="6">
    <source>
        <dbReference type="ARBA" id="ARBA00022984"/>
    </source>
</evidence>
<evidence type="ECO:0000256" key="10">
    <source>
        <dbReference type="HAMAP-Rule" id="MF_00033"/>
    </source>
</evidence>
<dbReference type="PANTHER" id="PTHR21015">
    <property type="entry name" value="UDP-N-ACETYLGLUCOSAMINE--N-ACETYLMURAMYL-(PENTAPEPTIDE) PYROPHOSPHORYL-UNDECAPRENOL N-ACETYLGLUCOSAMINE TRANSFERASE 1"/>
    <property type="match status" value="1"/>
</dbReference>
<comment type="caution">
    <text evidence="10">Lacks conserved residue(s) required for the propagation of feature annotation.</text>
</comment>
<evidence type="ECO:0000256" key="8">
    <source>
        <dbReference type="ARBA" id="ARBA00023306"/>
    </source>
</evidence>
<dbReference type="GO" id="GO:0009252">
    <property type="term" value="P:peptidoglycan biosynthetic process"/>
    <property type="evidence" value="ECO:0007669"/>
    <property type="project" value="UniProtKB-UniRule"/>
</dbReference>
<comment type="caution">
    <text evidence="13">The sequence shown here is derived from an EMBL/GenBank/DDBJ whole genome shotgun (WGS) entry which is preliminary data.</text>
</comment>
<dbReference type="InterPro" id="IPR004276">
    <property type="entry name" value="GlycoTrans_28_N"/>
</dbReference>
<accession>A0A537L7D2</accession>
<proteinExistence type="inferred from homology"/>
<dbReference type="Pfam" id="PF04101">
    <property type="entry name" value="Glyco_tran_28_C"/>
    <property type="match status" value="1"/>
</dbReference>
<protein>
    <recommendedName>
        <fullName evidence="10">UDP-N-acetylglucosamine--N-acetylmuramyl-(pentapeptide) pyrophosphoryl-undecaprenol N-acetylglucosamine transferase</fullName>
        <ecNumber evidence="10">2.4.1.227</ecNumber>
    </recommendedName>
    <alternativeName>
        <fullName evidence="10">Undecaprenyl-PP-MurNAc-pentapeptide-UDPGlcNAc GlcNAc transferase</fullName>
    </alternativeName>
</protein>
<name>A0A537L7D2_9BACT</name>
<dbReference type="PANTHER" id="PTHR21015:SF22">
    <property type="entry name" value="GLYCOSYLTRANSFERASE"/>
    <property type="match status" value="1"/>
</dbReference>
<evidence type="ECO:0000256" key="5">
    <source>
        <dbReference type="ARBA" id="ARBA00022960"/>
    </source>
</evidence>
<keyword evidence="4 10" id="KW-0808">Transferase</keyword>
<comment type="pathway">
    <text evidence="10">Cell wall biogenesis; peptidoglycan biosynthesis.</text>
</comment>
<feature type="binding site" evidence="10">
    <location>
        <position position="145"/>
    </location>
    <ligand>
        <name>UDP-N-acetyl-alpha-D-glucosamine</name>
        <dbReference type="ChEBI" id="CHEBI:57705"/>
    </ligand>
</feature>
<dbReference type="NCBIfam" id="TIGR01133">
    <property type="entry name" value="murG"/>
    <property type="match status" value="1"/>
</dbReference>
<dbReference type="GO" id="GO:0051991">
    <property type="term" value="F:UDP-N-acetyl-D-glucosamine:N-acetylmuramoyl-L-alanyl-D-glutamyl-meso-2,6-diaminopimelyl-D-alanyl-D-alanine-diphosphoundecaprenol 4-beta-N-acetylglucosaminlytransferase activity"/>
    <property type="evidence" value="ECO:0007669"/>
    <property type="project" value="RHEA"/>
</dbReference>
<dbReference type="SUPFAM" id="SSF53756">
    <property type="entry name" value="UDP-Glycosyltransferase/glycogen phosphorylase"/>
    <property type="match status" value="1"/>
</dbReference>
<comment type="function">
    <text evidence="10">Cell wall formation. Catalyzes the transfer of a GlcNAc subunit on undecaprenyl-pyrophosphoryl-MurNAc-pentapeptide (lipid intermediate I) to form undecaprenyl-pyrophosphoryl-MurNAc-(pentapeptide)GlcNAc (lipid intermediate II).</text>
</comment>
<keyword evidence="6 10" id="KW-0573">Peptidoglycan synthesis</keyword>
<dbReference type="EMBL" id="VBAL01000057">
    <property type="protein sequence ID" value="TMJ03806.1"/>
    <property type="molecule type" value="Genomic_DNA"/>
</dbReference>
<feature type="domain" description="Glycosyl transferase family 28 C-terminal" evidence="12">
    <location>
        <begin position="208"/>
        <end position="373"/>
    </location>
</feature>
<evidence type="ECO:0000259" key="11">
    <source>
        <dbReference type="Pfam" id="PF03033"/>
    </source>
</evidence>
<dbReference type="AlphaFoldDB" id="A0A537L7D2"/>
<evidence type="ECO:0000313" key="13">
    <source>
        <dbReference type="EMBL" id="TMJ03806.1"/>
    </source>
</evidence>
<evidence type="ECO:0000256" key="4">
    <source>
        <dbReference type="ARBA" id="ARBA00022679"/>
    </source>
</evidence>
<dbReference type="Pfam" id="PF03033">
    <property type="entry name" value="Glyco_transf_28"/>
    <property type="match status" value="1"/>
</dbReference>
<dbReference type="GO" id="GO:0005886">
    <property type="term" value="C:plasma membrane"/>
    <property type="evidence" value="ECO:0007669"/>
    <property type="project" value="UniProtKB-SubCell"/>
</dbReference>
<gene>
    <name evidence="10 13" type="primary">murG</name>
    <name evidence="13" type="ORF">E6H01_04915</name>
</gene>
<dbReference type="GO" id="GO:0005975">
    <property type="term" value="P:carbohydrate metabolic process"/>
    <property type="evidence" value="ECO:0007669"/>
    <property type="project" value="InterPro"/>
</dbReference>
<dbReference type="GO" id="GO:0071555">
    <property type="term" value="P:cell wall organization"/>
    <property type="evidence" value="ECO:0007669"/>
    <property type="project" value="UniProtKB-KW"/>
</dbReference>
<keyword evidence="5 10" id="KW-0133">Cell shape</keyword>
<dbReference type="InterPro" id="IPR007235">
    <property type="entry name" value="Glyco_trans_28_C"/>
</dbReference>
<comment type="subcellular location">
    <subcellularLocation>
        <location evidence="10">Cell membrane</location>
        <topology evidence="10">Peripheral membrane protein</topology>
        <orientation evidence="10">Cytoplasmic side</orientation>
    </subcellularLocation>
</comment>
<dbReference type="EC" id="2.4.1.227" evidence="10"/>
<evidence type="ECO:0000259" key="12">
    <source>
        <dbReference type="Pfam" id="PF04101"/>
    </source>
</evidence>
<keyword evidence="9 10" id="KW-0961">Cell wall biogenesis/degradation</keyword>
<evidence type="ECO:0000256" key="2">
    <source>
        <dbReference type="ARBA" id="ARBA00022618"/>
    </source>
</evidence>
<dbReference type="UniPathway" id="UPA00219"/>
<organism evidence="13 14">
    <name type="scientific">Candidatus Segetimicrobium genomatis</name>
    <dbReference type="NCBI Taxonomy" id="2569760"/>
    <lineage>
        <taxon>Bacteria</taxon>
        <taxon>Bacillati</taxon>
        <taxon>Candidatus Sysuimicrobiota</taxon>
        <taxon>Candidatus Sysuimicrobiia</taxon>
        <taxon>Candidatus Sysuimicrobiales</taxon>
        <taxon>Candidatus Segetimicrobiaceae</taxon>
        <taxon>Candidatus Segetimicrobium</taxon>
    </lineage>
</organism>
<keyword evidence="3 10" id="KW-0328">Glycosyltransferase</keyword>
<dbReference type="HAMAP" id="MF_00033">
    <property type="entry name" value="MurG"/>
    <property type="match status" value="1"/>
</dbReference>
<sequence length="388" mass="41010">MISVLISDPGSKIQDPRSRGIAVRVVIAGGGTGGHVYPGLAIAEALVSIRPQAEVLFVGGGGLERRVVPQAGWPFRRVAARAWPRRLTWSLPWAMLLTVAGTAQAALLLQRWRPQVVVATGGYAAAPIGAAAAVLKIPLVVQEQNLYPGAANRILARWARVISVPHERAAAHFGGKVVVTGVPVRAGVLQGDRARGRQRFGLGDRQLTVLVLGGSQGARSLNAHVIEMAERLDGRAGVQILHQTGNEHEEWVHARLRSLEGSLRYVAVPFIEEMADAYACADLVVCRAGAGTLAEVTANGLPVIAVPYPYAAEGHQEANARLLESAGAAVVVLDREANGVRLAQAVDALRADPSRLRAMAMASARLGRPQAAREVAALVVAAAERRFS</sequence>
<dbReference type="GO" id="GO:0050511">
    <property type="term" value="F:undecaprenyldiphospho-muramoylpentapeptide beta-N-acetylglucosaminyltransferase activity"/>
    <property type="evidence" value="ECO:0007669"/>
    <property type="project" value="UniProtKB-UniRule"/>
</dbReference>
<evidence type="ECO:0000256" key="7">
    <source>
        <dbReference type="ARBA" id="ARBA00023136"/>
    </source>
</evidence>
<evidence type="ECO:0000313" key="14">
    <source>
        <dbReference type="Proteomes" id="UP000319353"/>
    </source>
</evidence>
<dbReference type="Proteomes" id="UP000319353">
    <property type="component" value="Unassembled WGS sequence"/>
</dbReference>
<feature type="binding site" evidence="10">
    <location>
        <position position="215"/>
    </location>
    <ligand>
        <name>UDP-N-acetyl-alpha-D-glucosamine</name>
        <dbReference type="ChEBI" id="CHEBI:57705"/>
    </ligand>
</feature>
<feature type="binding site" evidence="10">
    <location>
        <position position="185"/>
    </location>
    <ligand>
        <name>UDP-N-acetyl-alpha-D-glucosamine</name>
        <dbReference type="ChEBI" id="CHEBI:57705"/>
    </ligand>
</feature>
<keyword evidence="2 10" id="KW-0132">Cell division</keyword>
<evidence type="ECO:0000256" key="9">
    <source>
        <dbReference type="ARBA" id="ARBA00023316"/>
    </source>
</evidence>
<feature type="binding site" evidence="10">
    <location>
        <begin position="32"/>
        <end position="34"/>
    </location>
    <ligand>
        <name>UDP-N-acetyl-alpha-D-glucosamine</name>
        <dbReference type="ChEBI" id="CHEBI:57705"/>
    </ligand>
</feature>
<comment type="similarity">
    <text evidence="10">Belongs to the glycosyltransferase 28 family. MurG subfamily.</text>
</comment>
<evidence type="ECO:0000256" key="3">
    <source>
        <dbReference type="ARBA" id="ARBA00022676"/>
    </source>
</evidence>
<dbReference type="CDD" id="cd03785">
    <property type="entry name" value="GT28_MurG"/>
    <property type="match status" value="1"/>
</dbReference>
<evidence type="ECO:0000256" key="1">
    <source>
        <dbReference type="ARBA" id="ARBA00022475"/>
    </source>
</evidence>
<feature type="binding site" evidence="10">
    <location>
        <position position="316"/>
    </location>
    <ligand>
        <name>UDP-N-acetyl-alpha-D-glucosamine</name>
        <dbReference type="ChEBI" id="CHEBI:57705"/>
    </ligand>
</feature>
<keyword evidence="7 10" id="KW-0472">Membrane</keyword>
<feature type="domain" description="Glycosyltransferase family 28 N-terminal" evidence="11">
    <location>
        <begin position="25"/>
        <end position="160"/>
    </location>
</feature>
<comment type="catalytic activity">
    <reaction evidence="10">
        <text>di-trans,octa-cis-undecaprenyl diphospho-N-acetyl-alpha-D-muramoyl-L-alanyl-D-glutamyl-meso-2,6-diaminopimeloyl-D-alanyl-D-alanine + UDP-N-acetyl-alpha-D-glucosamine = di-trans,octa-cis-undecaprenyl diphospho-[N-acetyl-alpha-D-glucosaminyl-(1-&gt;4)]-N-acetyl-alpha-D-muramoyl-L-alanyl-D-glutamyl-meso-2,6-diaminopimeloyl-D-alanyl-D-alanine + UDP + H(+)</text>
        <dbReference type="Rhea" id="RHEA:31227"/>
        <dbReference type="ChEBI" id="CHEBI:15378"/>
        <dbReference type="ChEBI" id="CHEBI:57705"/>
        <dbReference type="ChEBI" id="CHEBI:58223"/>
        <dbReference type="ChEBI" id="CHEBI:61387"/>
        <dbReference type="ChEBI" id="CHEBI:61388"/>
        <dbReference type="EC" id="2.4.1.227"/>
    </reaction>
</comment>
<dbReference type="GO" id="GO:0051301">
    <property type="term" value="P:cell division"/>
    <property type="evidence" value="ECO:0007669"/>
    <property type="project" value="UniProtKB-KW"/>
</dbReference>
<dbReference type="GO" id="GO:0008360">
    <property type="term" value="P:regulation of cell shape"/>
    <property type="evidence" value="ECO:0007669"/>
    <property type="project" value="UniProtKB-KW"/>
</dbReference>
<keyword evidence="8 10" id="KW-0131">Cell cycle</keyword>
<feature type="binding site" evidence="10">
    <location>
        <position position="271"/>
    </location>
    <ligand>
        <name>UDP-N-acetyl-alpha-D-glucosamine</name>
        <dbReference type="ChEBI" id="CHEBI:57705"/>
    </ligand>
</feature>
<dbReference type="Gene3D" id="3.40.50.2000">
    <property type="entry name" value="Glycogen Phosphorylase B"/>
    <property type="match status" value="2"/>
</dbReference>
<dbReference type="InterPro" id="IPR006009">
    <property type="entry name" value="GlcNAc_MurG"/>
</dbReference>
<reference evidence="13 14" key="1">
    <citation type="journal article" date="2019" name="Nat. Microbiol.">
        <title>Mediterranean grassland soil C-N compound turnover is dependent on rainfall and depth, and is mediated by genomically divergent microorganisms.</title>
        <authorList>
            <person name="Diamond S."/>
            <person name="Andeer P.F."/>
            <person name="Li Z."/>
            <person name="Crits-Christoph A."/>
            <person name="Burstein D."/>
            <person name="Anantharaman K."/>
            <person name="Lane K.R."/>
            <person name="Thomas B.C."/>
            <person name="Pan C."/>
            <person name="Northen T.R."/>
            <person name="Banfield J.F."/>
        </authorList>
    </citation>
    <scope>NUCLEOTIDE SEQUENCE [LARGE SCALE GENOMIC DNA]</scope>
    <source>
        <strain evidence="13">NP_4</strain>
    </source>
</reference>
<keyword evidence="1 10" id="KW-1003">Cell membrane</keyword>